<feature type="non-terminal residue" evidence="2">
    <location>
        <position position="196"/>
    </location>
</feature>
<keyword evidence="3" id="KW-1185">Reference proteome</keyword>
<evidence type="ECO:0000313" key="3">
    <source>
        <dbReference type="Proteomes" id="UP000324897"/>
    </source>
</evidence>
<protein>
    <submittedName>
        <fullName evidence="2">Uncharacterized protein</fullName>
    </submittedName>
</protein>
<comment type="caution">
    <text evidence="2">The sequence shown here is derived from an EMBL/GenBank/DDBJ whole genome shotgun (WGS) entry which is preliminary data.</text>
</comment>
<feature type="compositionally biased region" description="Polar residues" evidence="1">
    <location>
        <begin position="53"/>
        <end position="68"/>
    </location>
</feature>
<dbReference type="EMBL" id="RWGY01000011">
    <property type="protein sequence ID" value="TVU32288.1"/>
    <property type="molecule type" value="Genomic_DNA"/>
</dbReference>
<gene>
    <name evidence="2" type="ORF">EJB05_24012</name>
</gene>
<evidence type="ECO:0000256" key="1">
    <source>
        <dbReference type="SAM" id="MobiDB-lite"/>
    </source>
</evidence>
<feature type="compositionally biased region" description="Low complexity" evidence="1">
    <location>
        <begin position="1"/>
        <end position="33"/>
    </location>
</feature>
<sequence>MDQSLSPSLALSSSDSRQVSSPNPSRRPQQIRCPRCRKLAKRREGECLPPPQLSNNDGFPGSSPIQPSDTEEAIVGRKTNKEDQGQIQFVPMEAMNMMDLRQFLWMQHGEAAGSKTMEMPGMGVRRLAAKSEWEQDEDGEKAPTGPLGENKREHRLRVLPVEGMPLEMVADGRGGRATCVVGAIVLHTAFSISSLN</sequence>
<dbReference type="AlphaFoldDB" id="A0A5J9V9J8"/>
<accession>A0A5J9V9J8</accession>
<dbReference type="Proteomes" id="UP000324897">
    <property type="component" value="Chromosome 1"/>
</dbReference>
<proteinExistence type="predicted"/>
<name>A0A5J9V9J8_9POAL</name>
<reference evidence="2 3" key="1">
    <citation type="journal article" date="2019" name="Sci. Rep.">
        <title>A high-quality genome of Eragrostis curvula grass provides insights into Poaceae evolution and supports new strategies to enhance forage quality.</title>
        <authorList>
            <person name="Carballo J."/>
            <person name="Santos B.A.C.M."/>
            <person name="Zappacosta D."/>
            <person name="Garbus I."/>
            <person name="Selva J.P."/>
            <person name="Gallo C.A."/>
            <person name="Diaz A."/>
            <person name="Albertini E."/>
            <person name="Caccamo M."/>
            <person name="Echenique V."/>
        </authorList>
    </citation>
    <scope>NUCLEOTIDE SEQUENCE [LARGE SCALE GENOMIC DNA]</scope>
    <source>
        <strain evidence="3">cv. Victoria</strain>
        <tissue evidence="2">Leaf</tissue>
    </source>
</reference>
<dbReference type="Gramene" id="TVU32288">
    <property type="protein sequence ID" value="TVU32288"/>
    <property type="gene ID" value="EJB05_24012"/>
</dbReference>
<feature type="region of interest" description="Disordered" evidence="1">
    <location>
        <begin position="1"/>
        <end position="85"/>
    </location>
</feature>
<evidence type="ECO:0000313" key="2">
    <source>
        <dbReference type="EMBL" id="TVU32288.1"/>
    </source>
</evidence>
<feature type="non-terminal residue" evidence="2">
    <location>
        <position position="1"/>
    </location>
</feature>
<organism evidence="2 3">
    <name type="scientific">Eragrostis curvula</name>
    <name type="common">weeping love grass</name>
    <dbReference type="NCBI Taxonomy" id="38414"/>
    <lineage>
        <taxon>Eukaryota</taxon>
        <taxon>Viridiplantae</taxon>
        <taxon>Streptophyta</taxon>
        <taxon>Embryophyta</taxon>
        <taxon>Tracheophyta</taxon>
        <taxon>Spermatophyta</taxon>
        <taxon>Magnoliopsida</taxon>
        <taxon>Liliopsida</taxon>
        <taxon>Poales</taxon>
        <taxon>Poaceae</taxon>
        <taxon>PACMAD clade</taxon>
        <taxon>Chloridoideae</taxon>
        <taxon>Eragrostideae</taxon>
        <taxon>Eragrostidinae</taxon>
        <taxon>Eragrostis</taxon>
    </lineage>
</organism>